<feature type="domain" description="ATPase AAA-3" evidence="4">
    <location>
        <begin position="35"/>
        <end position="165"/>
    </location>
</feature>
<comment type="similarity">
    <text evidence="3">Belongs to the MoxR family.</text>
</comment>
<dbReference type="SUPFAM" id="SSF52540">
    <property type="entry name" value="P-loop containing nucleoside triphosphate hydrolases"/>
    <property type="match status" value="1"/>
</dbReference>
<dbReference type="InterPro" id="IPR041628">
    <property type="entry name" value="ChlI/MoxR_AAA_lid"/>
</dbReference>
<dbReference type="GO" id="GO:0016887">
    <property type="term" value="F:ATP hydrolysis activity"/>
    <property type="evidence" value="ECO:0007669"/>
    <property type="project" value="InterPro"/>
</dbReference>
<dbReference type="GO" id="GO:0005524">
    <property type="term" value="F:ATP binding"/>
    <property type="evidence" value="ECO:0007669"/>
    <property type="project" value="UniProtKB-KW"/>
</dbReference>
<dbReference type="PANTHER" id="PTHR42759:SF5">
    <property type="entry name" value="METHANOL DEHYDROGENASE REGULATOR"/>
    <property type="match status" value="1"/>
</dbReference>
<accession>A0A1E3AJ40</accession>
<evidence type="ECO:0000259" key="5">
    <source>
        <dbReference type="Pfam" id="PF17863"/>
    </source>
</evidence>
<dbReference type="EMBL" id="MCGH01000001">
    <property type="protein sequence ID" value="ODM08461.1"/>
    <property type="molecule type" value="Genomic_DNA"/>
</dbReference>
<dbReference type="InterPro" id="IPR050764">
    <property type="entry name" value="CbbQ/NirQ/NorQ/GpvN"/>
</dbReference>
<dbReference type="Proteomes" id="UP000094067">
    <property type="component" value="Unassembled WGS sequence"/>
</dbReference>
<sequence>MREDISKVLENVGKVIIGKEEVLEKLLAGLLAGGHVLLEDVPGTGKTKMAKALSASLGVDFGRIQFTPDMLPADITGMHIYSRETESFVWKEGPVFTNILLADEINRATPRTQAGLLECMEERQVTVDGETRKMDAPFFVIATQNPVETAGTFPLPEAQTDRFIMKLSMELPDREEEIRILETYKDKDPLPELKPVMSKKELLSIKEEAERVYVHPLVNGYLADIALATRKQEKIVMGVSPRGTLALMRCAKARACMEGRAYVIPDDVKKLASSVLAHRLVFSFGRSRQEEAVKLLEDILAAVPVPVEDFSRK</sequence>
<dbReference type="InterPro" id="IPR011703">
    <property type="entry name" value="ATPase_AAA-3"/>
</dbReference>
<gene>
    <name evidence="6" type="ORF">BEI61_00090</name>
</gene>
<dbReference type="Gene3D" id="3.40.50.300">
    <property type="entry name" value="P-loop containing nucleotide triphosphate hydrolases"/>
    <property type="match status" value="1"/>
</dbReference>
<reference evidence="6 7" key="1">
    <citation type="submission" date="2016-07" db="EMBL/GenBank/DDBJ databases">
        <title>Characterization of isolates of Eisenbergiella tayi derived from blood cultures, using whole genome sequencing.</title>
        <authorList>
            <person name="Burdz T."/>
            <person name="Wiebe D."/>
            <person name="Huynh C."/>
            <person name="Bernard K."/>
        </authorList>
    </citation>
    <scope>NUCLEOTIDE SEQUENCE [LARGE SCALE GENOMIC DNA]</scope>
    <source>
        <strain evidence="6 7">NML 110608</strain>
    </source>
</reference>
<evidence type="ECO:0000313" key="7">
    <source>
        <dbReference type="Proteomes" id="UP000094067"/>
    </source>
</evidence>
<comment type="caution">
    <text evidence="6">The sequence shown here is derived from an EMBL/GenBank/DDBJ whole genome shotgun (WGS) entry which is preliminary data.</text>
</comment>
<evidence type="ECO:0000256" key="1">
    <source>
        <dbReference type="ARBA" id="ARBA00022741"/>
    </source>
</evidence>
<dbReference type="PIRSF" id="PIRSF002849">
    <property type="entry name" value="AAA_ATPase_chaperone_MoxR_prd"/>
    <property type="match status" value="1"/>
</dbReference>
<dbReference type="AlphaFoldDB" id="A0A1E3AJ40"/>
<dbReference type="PANTHER" id="PTHR42759">
    <property type="entry name" value="MOXR FAMILY PROTEIN"/>
    <property type="match status" value="1"/>
</dbReference>
<dbReference type="RefSeq" id="WP_069150868.1">
    <property type="nucleotide sequence ID" value="NZ_MCGH01000001.1"/>
</dbReference>
<evidence type="ECO:0000256" key="2">
    <source>
        <dbReference type="ARBA" id="ARBA00022840"/>
    </source>
</evidence>
<dbReference type="FunFam" id="3.40.50.300:FF:000640">
    <property type="entry name" value="MoxR family ATPase"/>
    <property type="match status" value="1"/>
</dbReference>
<evidence type="ECO:0000256" key="3">
    <source>
        <dbReference type="ARBA" id="ARBA00061607"/>
    </source>
</evidence>
<protein>
    <submittedName>
        <fullName evidence="6">ATPase family associated with various cellular activities (AAA)</fullName>
    </submittedName>
</protein>
<proteinExistence type="inferred from homology"/>
<dbReference type="Pfam" id="PF17863">
    <property type="entry name" value="AAA_lid_2"/>
    <property type="match status" value="1"/>
</dbReference>
<dbReference type="Pfam" id="PF07726">
    <property type="entry name" value="AAA_3"/>
    <property type="match status" value="1"/>
</dbReference>
<dbReference type="InterPro" id="IPR027417">
    <property type="entry name" value="P-loop_NTPase"/>
</dbReference>
<keyword evidence="1" id="KW-0547">Nucleotide-binding</keyword>
<organism evidence="6 7">
    <name type="scientific">Eisenbergiella tayi</name>
    <dbReference type="NCBI Taxonomy" id="1432052"/>
    <lineage>
        <taxon>Bacteria</taxon>
        <taxon>Bacillati</taxon>
        <taxon>Bacillota</taxon>
        <taxon>Clostridia</taxon>
        <taxon>Lachnospirales</taxon>
        <taxon>Lachnospiraceae</taxon>
        <taxon>Eisenbergiella</taxon>
    </lineage>
</organism>
<feature type="domain" description="ChlI/MoxR AAA lid" evidence="5">
    <location>
        <begin position="228"/>
        <end position="294"/>
    </location>
</feature>
<keyword evidence="2" id="KW-0067">ATP-binding</keyword>
<dbReference type="Gene3D" id="1.10.8.80">
    <property type="entry name" value="Magnesium chelatase subunit I, C-Terminal domain"/>
    <property type="match status" value="1"/>
</dbReference>
<evidence type="ECO:0000259" key="4">
    <source>
        <dbReference type="Pfam" id="PF07726"/>
    </source>
</evidence>
<dbReference type="PATRIC" id="fig|1432052.4.peg.96"/>
<name>A0A1E3AJ40_9FIRM</name>
<evidence type="ECO:0000313" key="6">
    <source>
        <dbReference type="EMBL" id="ODM08461.1"/>
    </source>
</evidence>